<proteinExistence type="predicted"/>
<accession>A0A1F4VM32</accession>
<dbReference type="CDD" id="cd05403">
    <property type="entry name" value="NT_KNTase_like"/>
    <property type="match status" value="1"/>
</dbReference>
<evidence type="ECO:0000313" key="3">
    <source>
        <dbReference type="Proteomes" id="UP000177763"/>
    </source>
</evidence>
<dbReference type="InterPro" id="IPR052930">
    <property type="entry name" value="TA_antitoxin_MntA"/>
</dbReference>
<dbReference type="Pfam" id="PF01909">
    <property type="entry name" value="NTP_transf_2"/>
    <property type="match status" value="1"/>
</dbReference>
<dbReference type="GO" id="GO:0016779">
    <property type="term" value="F:nucleotidyltransferase activity"/>
    <property type="evidence" value="ECO:0007669"/>
    <property type="project" value="InterPro"/>
</dbReference>
<dbReference type="PANTHER" id="PTHR43852:SF2">
    <property type="entry name" value="PROTEIN ADENYLYLTRANSFERASE MNTA"/>
    <property type="match status" value="1"/>
</dbReference>
<dbReference type="Gene3D" id="3.30.460.10">
    <property type="entry name" value="Beta Polymerase, domain 2"/>
    <property type="match status" value="1"/>
</dbReference>
<dbReference type="InterPro" id="IPR002934">
    <property type="entry name" value="Polymerase_NTP_transf_dom"/>
</dbReference>
<dbReference type="Proteomes" id="UP000177763">
    <property type="component" value="Unassembled WGS sequence"/>
</dbReference>
<feature type="domain" description="Polymerase nucleotidyl transferase" evidence="1">
    <location>
        <begin position="7"/>
        <end position="88"/>
    </location>
</feature>
<sequence length="96" mass="11217">MDELFESKQLKIICEQNGIIYLGLFGSSARGENRPDSDLDLLVQYARPVGYLTHAKIQNLLEDYFDKPVDLIFRNSVKPRIKSRIIRDLKTVYEKR</sequence>
<dbReference type="InterPro" id="IPR043519">
    <property type="entry name" value="NT_sf"/>
</dbReference>
<dbReference type="EMBL" id="MEVN01000003">
    <property type="protein sequence ID" value="OGC57863.1"/>
    <property type="molecule type" value="Genomic_DNA"/>
</dbReference>
<evidence type="ECO:0000313" key="2">
    <source>
        <dbReference type="EMBL" id="OGC57863.1"/>
    </source>
</evidence>
<evidence type="ECO:0000259" key="1">
    <source>
        <dbReference type="Pfam" id="PF01909"/>
    </source>
</evidence>
<dbReference type="SUPFAM" id="SSF81301">
    <property type="entry name" value="Nucleotidyltransferase"/>
    <property type="match status" value="1"/>
</dbReference>
<dbReference type="AlphaFoldDB" id="A0A1F4VM32"/>
<protein>
    <recommendedName>
        <fullName evidence="1">Polymerase nucleotidyl transferase domain-containing protein</fullName>
    </recommendedName>
</protein>
<name>A0A1F4VM32_UNCKA</name>
<reference evidence="2 3" key="1">
    <citation type="journal article" date="2016" name="Nat. Commun.">
        <title>Thousands of microbial genomes shed light on interconnected biogeochemical processes in an aquifer system.</title>
        <authorList>
            <person name="Anantharaman K."/>
            <person name="Brown C.T."/>
            <person name="Hug L.A."/>
            <person name="Sharon I."/>
            <person name="Castelle C.J."/>
            <person name="Probst A.J."/>
            <person name="Thomas B.C."/>
            <person name="Singh A."/>
            <person name="Wilkins M.J."/>
            <person name="Karaoz U."/>
            <person name="Brodie E.L."/>
            <person name="Williams K.H."/>
            <person name="Hubbard S.S."/>
            <person name="Banfield J.F."/>
        </authorList>
    </citation>
    <scope>NUCLEOTIDE SEQUENCE [LARGE SCALE GENOMIC DNA]</scope>
</reference>
<dbReference type="STRING" id="1802630.A3H26_03455"/>
<gene>
    <name evidence="2" type="ORF">A3H26_03455</name>
</gene>
<dbReference type="PANTHER" id="PTHR43852">
    <property type="entry name" value="NUCLEOTIDYLTRANSFERASE"/>
    <property type="match status" value="1"/>
</dbReference>
<organism evidence="2 3">
    <name type="scientific">candidate division WWE3 bacterium RIFCSPLOWO2_12_FULL_36_10</name>
    <dbReference type="NCBI Taxonomy" id="1802630"/>
    <lineage>
        <taxon>Bacteria</taxon>
        <taxon>Katanobacteria</taxon>
    </lineage>
</organism>
<comment type="caution">
    <text evidence="2">The sequence shown here is derived from an EMBL/GenBank/DDBJ whole genome shotgun (WGS) entry which is preliminary data.</text>
</comment>